<dbReference type="AlphaFoldDB" id="A0A7S1Y6T2"/>
<dbReference type="InterPro" id="IPR007263">
    <property type="entry name" value="DCC1-like"/>
</dbReference>
<evidence type="ECO:0000313" key="3">
    <source>
        <dbReference type="EMBL" id="CAD9283462.1"/>
    </source>
</evidence>
<dbReference type="PANTHER" id="PTHR33639:SF2">
    <property type="entry name" value="DUF393 DOMAIN-CONTAINING PROTEIN"/>
    <property type="match status" value="1"/>
</dbReference>
<organism evidence="3">
    <name type="scientific">Grammatophora oceanica</name>
    <dbReference type="NCBI Taxonomy" id="210454"/>
    <lineage>
        <taxon>Eukaryota</taxon>
        <taxon>Sar</taxon>
        <taxon>Stramenopiles</taxon>
        <taxon>Ochrophyta</taxon>
        <taxon>Bacillariophyta</taxon>
        <taxon>Fragilariophyceae</taxon>
        <taxon>Fragilariophycidae</taxon>
        <taxon>Rhabdonematales</taxon>
        <taxon>Grammatophoraceae</taxon>
        <taxon>Grammatophora</taxon>
    </lineage>
</organism>
<dbReference type="InterPro" id="IPR052927">
    <property type="entry name" value="DCC_oxidoreductase"/>
</dbReference>
<keyword evidence="2" id="KW-0732">Signal</keyword>
<dbReference type="GO" id="GO:0015035">
    <property type="term" value="F:protein-disulfide reductase activity"/>
    <property type="evidence" value="ECO:0007669"/>
    <property type="project" value="InterPro"/>
</dbReference>
<feature type="chain" id="PRO_5030549615" description="Thiol-disulfide oxidoreductase DCC" evidence="2">
    <location>
        <begin position="19"/>
        <end position="222"/>
    </location>
</feature>
<gene>
    <name evidence="3" type="ORF">GOCE00092_LOCUS12374</name>
</gene>
<evidence type="ECO:0000256" key="1">
    <source>
        <dbReference type="SAM" id="MobiDB-lite"/>
    </source>
</evidence>
<feature type="signal peptide" evidence="2">
    <location>
        <begin position="1"/>
        <end position="18"/>
    </location>
</feature>
<accession>A0A7S1Y6T2</accession>
<dbReference type="PANTHER" id="PTHR33639">
    <property type="entry name" value="THIOL-DISULFIDE OXIDOREDUCTASE DCC"/>
    <property type="match status" value="1"/>
</dbReference>
<dbReference type="Pfam" id="PF04134">
    <property type="entry name" value="DCC1-like"/>
    <property type="match status" value="1"/>
</dbReference>
<evidence type="ECO:0008006" key="4">
    <source>
        <dbReference type="Google" id="ProtNLM"/>
    </source>
</evidence>
<dbReference type="EMBL" id="HBGK01023861">
    <property type="protein sequence ID" value="CAD9283462.1"/>
    <property type="molecule type" value="Transcribed_RNA"/>
</dbReference>
<sequence>MRVSFSSIVLMMVPTLTTQLLSKRSSSSLFVQSFVVLSRHHTSSIAQTFLEMSATTSTSAEGASTSETAVDDSSSSPSATRSPVQLTNPVILYDGVCNFCNTWVDIMLRIDRKAIYKFAPLQSSVGKDLLVQVGREAEDISSVILVEKDGATFYDKSDVPLQVVKELGPLAKAASLAATKLLPLSARNSIYDLVAENRYRLLGKRTECRCSDPEFADRFLLD</sequence>
<protein>
    <recommendedName>
        <fullName evidence="4">Thiol-disulfide oxidoreductase DCC</fullName>
    </recommendedName>
</protein>
<proteinExistence type="predicted"/>
<name>A0A7S1Y6T2_9STRA</name>
<evidence type="ECO:0000256" key="2">
    <source>
        <dbReference type="SAM" id="SignalP"/>
    </source>
</evidence>
<reference evidence="3" key="1">
    <citation type="submission" date="2021-01" db="EMBL/GenBank/DDBJ databases">
        <authorList>
            <person name="Corre E."/>
            <person name="Pelletier E."/>
            <person name="Niang G."/>
            <person name="Scheremetjew M."/>
            <person name="Finn R."/>
            <person name="Kale V."/>
            <person name="Holt S."/>
            <person name="Cochrane G."/>
            <person name="Meng A."/>
            <person name="Brown T."/>
            <person name="Cohen L."/>
        </authorList>
    </citation>
    <scope>NUCLEOTIDE SEQUENCE</scope>
    <source>
        <strain evidence="3">CCMP 410</strain>
    </source>
</reference>
<feature type="region of interest" description="Disordered" evidence="1">
    <location>
        <begin position="60"/>
        <end position="82"/>
    </location>
</feature>